<dbReference type="RefSeq" id="XP_062663847.1">
    <property type="nucleotide sequence ID" value="XM_062805844.1"/>
</dbReference>
<dbReference type="GeneID" id="87842792"/>
<reference evidence="2" key="2">
    <citation type="submission" date="2023-06" db="EMBL/GenBank/DDBJ databases">
        <authorList>
            <consortium name="Lawrence Berkeley National Laboratory"/>
            <person name="Haridas S."/>
            <person name="Hensen N."/>
            <person name="Bonometti L."/>
            <person name="Westerberg I."/>
            <person name="Brannstrom I.O."/>
            <person name="Guillou S."/>
            <person name="Cros-Aarteil S."/>
            <person name="Calhoun S."/>
            <person name="Kuo A."/>
            <person name="Mondo S."/>
            <person name="Pangilinan J."/>
            <person name="Riley R."/>
            <person name="Labutti K."/>
            <person name="Andreopoulos B."/>
            <person name="Lipzen A."/>
            <person name="Chen C."/>
            <person name="Yanf M."/>
            <person name="Daum C."/>
            <person name="Ng V."/>
            <person name="Clum A."/>
            <person name="Steindorff A."/>
            <person name="Ohm R."/>
            <person name="Martin F."/>
            <person name="Silar P."/>
            <person name="Natvig D."/>
            <person name="Lalanne C."/>
            <person name="Gautier V."/>
            <person name="Ament-Velasquez S.L."/>
            <person name="Kruys A."/>
            <person name="Hutchinson M.I."/>
            <person name="Powell A.J."/>
            <person name="Barry K."/>
            <person name="Miller A.N."/>
            <person name="Grigoriev I.V."/>
            <person name="Debuchy R."/>
            <person name="Gladieux P."/>
            <person name="Thoren M.H."/>
            <person name="Johannesson H."/>
        </authorList>
    </citation>
    <scope>NUCLEOTIDE SEQUENCE</scope>
    <source>
        <strain evidence="2">CBS 168.71</strain>
    </source>
</reference>
<organism evidence="2 3">
    <name type="scientific">Chaetomium fimeti</name>
    <dbReference type="NCBI Taxonomy" id="1854472"/>
    <lineage>
        <taxon>Eukaryota</taxon>
        <taxon>Fungi</taxon>
        <taxon>Dikarya</taxon>
        <taxon>Ascomycota</taxon>
        <taxon>Pezizomycotina</taxon>
        <taxon>Sordariomycetes</taxon>
        <taxon>Sordariomycetidae</taxon>
        <taxon>Sordariales</taxon>
        <taxon>Chaetomiaceae</taxon>
        <taxon>Chaetomium</taxon>
    </lineage>
</organism>
<feature type="signal peptide" evidence="1">
    <location>
        <begin position="1"/>
        <end position="18"/>
    </location>
</feature>
<keyword evidence="3" id="KW-1185">Reference proteome</keyword>
<dbReference type="Proteomes" id="UP001278766">
    <property type="component" value="Unassembled WGS sequence"/>
</dbReference>
<dbReference type="EMBL" id="JAUEPN010000001">
    <property type="protein sequence ID" value="KAK3300333.1"/>
    <property type="molecule type" value="Genomic_DNA"/>
</dbReference>
<name>A0AAE0LWN0_9PEZI</name>
<comment type="caution">
    <text evidence="2">The sequence shown here is derived from an EMBL/GenBank/DDBJ whole genome shotgun (WGS) entry which is preliminary data.</text>
</comment>
<accession>A0AAE0LWN0</accession>
<evidence type="ECO:0000313" key="3">
    <source>
        <dbReference type="Proteomes" id="UP001278766"/>
    </source>
</evidence>
<evidence type="ECO:0000313" key="2">
    <source>
        <dbReference type="EMBL" id="KAK3300333.1"/>
    </source>
</evidence>
<sequence>MMLHFILAIAAAAQLAVAFPTYKAPLTLSKVARHKQFCIFPDEFVVKNFHTWTPEAGNNRSAIVDFDYTDDSVMPAIKTKCHFNETSVNVGPKDLAARYACENDLVQFIWCDGELTMIERACPLETENRPFEAAGWVTPNLECFTSNRNSTAGEGHACTSSPNVMSAVFSSLQPTPN</sequence>
<proteinExistence type="predicted"/>
<evidence type="ECO:0008006" key="4">
    <source>
        <dbReference type="Google" id="ProtNLM"/>
    </source>
</evidence>
<keyword evidence="1" id="KW-0732">Signal</keyword>
<evidence type="ECO:0000256" key="1">
    <source>
        <dbReference type="SAM" id="SignalP"/>
    </source>
</evidence>
<protein>
    <recommendedName>
        <fullName evidence="4">AA1-like domain-containing protein</fullName>
    </recommendedName>
</protein>
<feature type="chain" id="PRO_5042155356" description="AA1-like domain-containing protein" evidence="1">
    <location>
        <begin position="19"/>
        <end position="177"/>
    </location>
</feature>
<reference evidence="2" key="1">
    <citation type="journal article" date="2023" name="Mol. Phylogenet. Evol.">
        <title>Genome-scale phylogeny and comparative genomics of the fungal order Sordariales.</title>
        <authorList>
            <person name="Hensen N."/>
            <person name="Bonometti L."/>
            <person name="Westerberg I."/>
            <person name="Brannstrom I.O."/>
            <person name="Guillou S."/>
            <person name="Cros-Aarteil S."/>
            <person name="Calhoun S."/>
            <person name="Haridas S."/>
            <person name="Kuo A."/>
            <person name="Mondo S."/>
            <person name="Pangilinan J."/>
            <person name="Riley R."/>
            <person name="LaButti K."/>
            <person name="Andreopoulos B."/>
            <person name="Lipzen A."/>
            <person name="Chen C."/>
            <person name="Yan M."/>
            <person name="Daum C."/>
            <person name="Ng V."/>
            <person name="Clum A."/>
            <person name="Steindorff A."/>
            <person name="Ohm R.A."/>
            <person name="Martin F."/>
            <person name="Silar P."/>
            <person name="Natvig D.O."/>
            <person name="Lalanne C."/>
            <person name="Gautier V."/>
            <person name="Ament-Velasquez S.L."/>
            <person name="Kruys A."/>
            <person name="Hutchinson M.I."/>
            <person name="Powell A.J."/>
            <person name="Barry K."/>
            <person name="Miller A.N."/>
            <person name="Grigoriev I.V."/>
            <person name="Debuchy R."/>
            <person name="Gladieux P."/>
            <person name="Hiltunen Thoren M."/>
            <person name="Johannesson H."/>
        </authorList>
    </citation>
    <scope>NUCLEOTIDE SEQUENCE</scope>
    <source>
        <strain evidence="2">CBS 168.71</strain>
    </source>
</reference>
<dbReference type="AlphaFoldDB" id="A0AAE0LWN0"/>
<gene>
    <name evidence="2" type="ORF">B0H64DRAFT_428418</name>
</gene>